<feature type="binding site" evidence="8">
    <location>
        <begin position="413"/>
        <end position="415"/>
    </location>
    <ligand>
        <name>GTP</name>
        <dbReference type="ChEBI" id="CHEBI:37565"/>
    </ligand>
</feature>
<feature type="binding site" description="in other chain" evidence="8">
    <location>
        <position position="223"/>
    </location>
    <ligand>
        <name>IMP</name>
        <dbReference type="ChEBI" id="CHEBI:58053"/>
        <note>ligand shared between dimeric partners</note>
    </ligand>
</feature>
<dbReference type="PROSITE" id="PS00513">
    <property type="entry name" value="ADENYLOSUCCIN_SYN_2"/>
    <property type="match status" value="1"/>
</dbReference>
<dbReference type="InterPro" id="IPR027417">
    <property type="entry name" value="P-loop_NTPase"/>
</dbReference>
<dbReference type="InterPro" id="IPR042110">
    <property type="entry name" value="Adenylosuccinate_synth_dom2"/>
</dbReference>
<comment type="function">
    <text evidence="8">Plays an important role in the de novo pathway of purine nucleotide biosynthesis. Catalyzes the first committed step in the biosynthesis of AMP from IMP.</text>
</comment>
<accession>A0A6J4SXY4</accession>
<dbReference type="SUPFAM" id="SSF52540">
    <property type="entry name" value="P-loop containing nucleoside triphosphate hydrolases"/>
    <property type="match status" value="1"/>
</dbReference>
<feature type="binding site" evidence="8">
    <location>
        <position position="13"/>
    </location>
    <ligand>
        <name>Mg(2+)</name>
        <dbReference type="ChEBI" id="CHEBI:18420"/>
    </ligand>
</feature>
<dbReference type="HAMAP" id="MF_00011">
    <property type="entry name" value="Adenylosucc_synth"/>
    <property type="match status" value="1"/>
</dbReference>
<dbReference type="FunFam" id="1.10.300.10:FF:000001">
    <property type="entry name" value="Adenylosuccinate synthetase"/>
    <property type="match status" value="1"/>
</dbReference>
<dbReference type="NCBIfam" id="TIGR00184">
    <property type="entry name" value="purA"/>
    <property type="match status" value="1"/>
</dbReference>
<dbReference type="UniPathway" id="UPA00075">
    <property type="reaction ID" value="UER00335"/>
</dbReference>
<evidence type="ECO:0000256" key="6">
    <source>
        <dbReference type="ARBA" id="ARBA00022842"/>
    </source>
</evidence>
<dbReference type="GO" id="GO:0044208">
    <property type="term" value="P:'de novo' AMP biosynthetic process"/>
    <property type="evidence" value="ECO:0007669"/>
    <property type="project" value="UniProtKB-UniRule"/>
</dbReference>
<evidence type="ECO:0000256" key="10">
    <source>
        <dbReference type="RuleBase" id="RU000520"/>
    </source>
</evidence>
<dbReference type="PROSITE" id="PS01266">
    <property type="entry name" value="ADENYLOSUCCIN_SYN_1"/>
    <property type="match status" value="1"/>
</dbReference>
<dbReference type="InterPro" id="IPR001114">
    <property type="entry name" value="Adenylosuccinate_synthetase"/>
</dbReference>
<dbReference type="GO" id="GO:0005525">
    <property type="term" value="F:GTP binding"/>
    <property type="evidence" value="ECO:0007669"/>
    <property type="project" value="UniProtKB-UniRule"/>
</dbReference>
<dbReference type="PANTHER" id="PTHR11846">
    <property type="entry name" value="ADENYLOSUCCINATE SYNTHETASE"/>
    <property type="match status" value="1"/>
</dbReference>
<evidence type="ECO:0000256" key="5">
    <source>
        <dbReference type="ARBA" id="ARBA00022755"/>
    </source>
</evidence>
<keyword evidence="2 8" id="KW-0436">Ligase</keyword>
<feature type="binding site" evidence="8">
    <location>
        <begin position="12"/>
        <end position="18"/>
    </location>
    <ligand>
        <name>GTP</name>
        <dbReference type="ChEBI" id="CHEBI:37565"/>
    </ligand>
</feature>
<dbReference type="EMBL" id="CADCVV010000137">
    <property type="protein sequence ID" value="CAA9507989.1"/>
    <property type="molecule type" value="Genomic_DNA"/>
</dbReference>
<dbReference type="Pfam" id="PF00709">
    <property type="entry name" value="Adenylsucc_synt"/>
    <property type="match status" value="1"/>
</dbReference>
<dbReference type="Gene3D" id="3.90.170.10">
    <property type="entry name" value="Adenylosuccinate Synthetase, subunit A, domain 3"/>
    <property type="match status" value="1"/>
</dbReference>
<comment type="subunit">
    <text evidence="1 8">Homodimer.</text>
</comment>
<comment type="pathway">
    <text evidence="8 10">Purine metabolism; AMP biosynthesis via de novo pathway; AMP from IMP: step 1/2.</text>
</comment>
<dbReference type="Gene3D" id="3.40.440.10">
    <property type="entry name" value="Adenylosuccinate Synthetase, subunit A, domain 1"/>
    <property type="match status" value="1"/>
</dbReference>
<comment type="cofactor">
    <cofactor evidence="8">
        <name>Mg(2+)</name>
        <dbReference type="ChEBI" id="CHEBI:18420"/>
    </cofactor>
    <text evidence="8">Binds 1 Mg(2+) ion per subunit.</text>
</comment>
<keyword evidence="7 8" id="KW-0342">GTP-binding</keyword>
<evidence type="ECO:0000256" key="8">
    <source>
        <dbReference type="HAMAP-Rule" id="MF_00011"/>
    </source>
</evidence>
<dbReference type="CDD" id="cd03108">
    <property type="entry name" value="AdSS"/>
    <property type="match status" value="1"/>
</dbReference>
<evidence type="ECO:0000256" key="2">
    <source>
        <dbReference type="ARBA" id="ARBA00022598"/>
    </source>
</evidence>
<evidence type="ECO:0000313" key="11">
    <source>
        <dbReference type="EMBL" id="CAA9507989.1"/>
    </source>
</evidence>
<feature type="binding site" description="in other chain" evidence="8">
    <location>
        <position position="128"/>
    </location>
    <ligand>
        <name>IMP</name>
        <dbReference type="ChEBI" id="CHEBI:58053"/>
        <note>ligand shared between dimeric partners</note>
    </ligand>
</feature>
<dbReference type="AlphaFoldDB" id="A0A6J4SXY4"/>
<reference evidence="11" key="1">
    <citation type="submission" date="2020-02" db="EMBL/GenBank/DDBJ databases">
        <authorList>
            <person name="Meier V. D."/>
        </authorList>
    </citation>
    <scope>NUCLEOTIDE SEQUENCE</scope>
    <source>
        <strain evidence="11">AVDCRST_MAG17</strain>
    </source>
</reference>
<proteinExistence type="inferred from homology"/>
<dbReference type="InterPro" id="IPR042111">
    <property type="entry name" value="Adenylosuccinate_synth_dom3"/>
</dbReference>
<evidence type="ECO:0000256" key="9">
    <source>
        <dbReference type="PROSITE-ProRule" id="PRU10134"/>
    </source>
</evidence>
<feature type="binding site" description="in other chain" evidence="8">
    <location>
        <begin position="13"/>
        <end position="16"/>
    </location>
    <ligand>
        <name>IMP</name>
        <dbReference type="ChEBI" id="CHEBI:58053"/>
        <note>ligand shared between dimeric partners</note>
    </ligand>
</feature>
<protein>
    <recommendedName>
        <fullName evidence="8 10">Adenylosuccinate synthetase</fullName>
        <shortName evidence="8">AMPSase</shortName>
        <shortName evidence="8">AdSS</shortName>
        <ecNumber evidence="8 10">6.3.4.4</ecNumber>
    </recommendedName>
    <alternativeName>
        <fullName evidence="8">IMP--aspartate ligase</fullName>
    </alternativeName>
</protein>
<gene>
    <name evidence="8" type="primary">purA</name>
    <name evidence="11" type="ORF">AVDCRST_MAG17-1808</name>
</gene>
<organism evidence="11">
    <name type="scientific">uncultured Solirubrobacterales bacterium</name>
    <dbReference type="NCBI Taxonomy" id="768556"/>
    <lineage>
        <taxon>Bacteria</taxon>
        <taxon>Bacillati</taxon>
        <taxon>Actinomycetota</taxon>
        <taxon>Thermoleophilia</taxon>
        <taxon>Solirubrobacterales</taxon>
        <taxon>environmental samples</taxon>
    </lineage>
</organism>
<keyword evidence="5 8" id="KW-0658">Purine biosynthesis</keyword>
<feature type="binding site" description="in other chain" evidence="8">
    <location>
        <position position="238"/>
    </location>
    <ligand>
        <name>IMP</name>
        <dbReference type="ChEBI" id="CHEBI:58053"/>
        <note>ligand shared between dimeric partners</note>
    </ligand>
</feature>
<keyword evidence="3 8" id="KW-0479">Metal-binding</keyword>
<feature type="binding site" evidence="8">
    <location>
        <position position="142"/>
    </location>
    <ligand>
        <name>IMP</name>
        <dbReference type="ChEBI" id="CHEBI:58053"/>
        <note>ligand shared between dimeric partners</note>
    </ligand>
</feature>
<dbReference type="GO" id="GO:0004019">
    <property type="term" value="F:adenylosuccinate synthase activity"/>
    <property type="evidence" value="ECO:0007669"/>
    <property type="project" value="UniProtKB-UniRule"/>
</dbReference>
<dbReference type="NCBIfam" id="NF002223">
    <property type="entry name" value="PRK01117.1"/>
    <property type="match status" value="1"/>
</dbReference>
<comment type="subcellular location">
    <subcellularLocation>
        <location evidence="8">Cytoplasm</location>
    </subcellularLocation>
</comment>
<dbReference type="FunFam" id="3.90.170.10:FF:000001">
    <property type="entry name" value="Adenylosuccinate synthetase"/>
    <property type="match status" value="1"/>
</dbReference>
<feature type="binding site" description="in other chain" evidence="8">
    <location>
        <begin position="38"/>
        <end position="41"/>
    </location>
    <ligand>
        <name>IMP</name>
        <dbReference type="ChEBI" id="CHEBI:58053"/>
        <note>ligand shared between dimeric partners</note>
    </ligand>
</feature>
<dbReference type="InterPro" id="IPR033128">
    <property type="entry name" value="Adenylosuccin_syn_Lys_AS"/>
</dbReference>
<dbReference type="GO" id="GO:0005737">
    <property type="term" value="C:cytoplasm"/>
    <property type="evidence" value="ECO:0007669"/>
    <property type="project" value="UniProtKB-SubCell"/>
</dbReference>
<dbReference type="InterPro" id="IPR018220">
    <property type="entry name" value="Adenylosuccin_syn_GTP-bd"/>
</dbReference>
<feature type="active site" description="Proton acceptor" evidence="8">
    <location>
        <position position="13"/>
    </location>
</feature>
<keyword evidence="8" id="KW-0963">Cytoplasm</keyword>
<sequence>MPGVAIVGAQWGDEGKGKVVDLVAERSDVVIRFQGGNNAGHTIVRRGDVFKLHLIPSGILHAGRICAIGNGVVVNPRVLTEEIDGLKRRGVDTSGLRISANAHLIMPYHLMLDHAGEAKLGKLEIGTTRRGIGPCYADKAARLGIRVQDLLDESILKKKIMTALDPKQQSLRPYAKDPLLDLHAMTEDYRTLGHRLEPYIADTSRIVWETLDRDGLVVYEGAQGALLDIDHGTYPFVTSSNCVAGAACAGAGVGPKDIHEVWGVVKAYQTRVGSGPFPTELHDELADTIRARGGEYGTTTGRPRRCGWLDLVALRYAARINGLTGLVVTKLDVLTGLDTVYVATGYLGSEGATFDEFPYHQSIVHKARGELTALPGWDEDITGARSLDDLPDNARRYLEYVSDFVGVPLAFVGVGPGREEIIATEVVEGLMGAAA</sequence>
<dbReference type="GO" id="GO:0046040">
    <property type="term" value="P:IMP metabolic process"/>
    <property type="evidence" value="ECO:0007669"/>
    <property type="project" value="TreeGrafter"/>
</dbReference>
<feature type="binding site" evidence="8">
    <location>
        <begin position="330"/>
        <end position="332"/>
    </location>
    <ligand>
        <name>GTP</name>
        <dbReference type="ChEBI" id="CHEBI:37565"/>
    </ligand>
</feature>
<dbReference type="GO" id="GO:0000287">
    <property type="term" value="F:magnesium ion binding"/>
    <property type="evidence" value="ECO:0007669"/>
    <property type="project" value="UniProtKB-UniRule"/>
</dbReference>
<dbReference type="InterPro" id="IPR042109">
    <property type="entry name" value="Adenylosuccinate_synth_dom1"/>
</dbReference>
<evidence type="ECO:0000256" key="3">
    <source>
        <dbReference type="ARBA" id="ARBA00022723"/>
    </source>
</evidence>
<comment type="similarity">
    <text evidence="8 10">Belongs to the adenylosuccinate synthetase family.</text>
</comment>
<dbReference type="EC" id="6.3.4.4" evidence="8 10"/>
<feature type="active site" evidence="9">
    <location>
        <position position="139"/>
    </location>
</feature>
<name>A0A6J4SXY4_9ACTN</name>
<feature type="binding site" evidence="8">
    <location>
        <position position="304"/>
    </location>
    <ligand>
        <name>GTP</name>
        <dbReference type="ChEBI" id="CHEBI:37565"/>
    </ligand>
</feature>
<evidence type="ECO:0000256" key="4">
    <source>
        <dbReference type="ARBA" id="ARBA00022741"/>
    </source>
</evidence>
<keyword evidence="6 8" id="KW-0460">Magnesium</keyword>
<feature type="binding site" evidence="8">
    <location>
        <begin position="40"/>
        <end position="42"/>
    </location>
    <ligand>
        <name>GTP</name>
        <dbReference type="ChEBI" id="CHEBI:37565"/>
    </ligand>
</feature>
<dbReference type="SMART" id="SM00788">
    <property type="entry name" value="Adenylsucc_synt"/>
    <property type="match status" value="1"/>
</dbReference>
<dbReference type="Gene3D" id="1.10.300.10">
    <property type="entry name" value="Adenylosuccinate Synthetase, subunit A, domain 2"/>
    <property type="match status" value="1"/>
</dbReference>
<comment type="catalytic activity">
    <reaction evidence="8 10">
        <text>IMP + L-aspartate + GTP = N(6)-(1,2-dicarboxyethyl)-AMP + GDP + phosphate + 2 H(+)</text>
        <dbReference type="Rhea" id="RHEA:15753"/>
        <dbReference type="ChEBI" id="CHEBI:15378"/>
        <dbReference type="ChEBI" id="CHEBI:29991"/>
        <dbReference type="ChEBI" id="CHEBI:37565"/>
        <dbReference type="ChEBI" id="CHEBI:43474"/>
        <dbReference type="ChEBI" id="CHEBI:57567"/>
        <dbReference type="ChEBI" id="CHEBI:58053"/>
        <dbReference type="ChEBI" id="CHEBI:58189"/>
        <dbReference type="EC" id="6.3.4.4"/>
    </reaction>
</comment>
<feature type="binding site" description="in other chain" evidence="8">
    <location>
        <position position="302"/>
    </location>
    <ligand>
        <name>IMP</name>
        <dbReference type="ChEBI" id="CHEBI:58053"/>
        <note>ligand shared between dimeric partners</note>
    </ligand>
</feature>
<evidence type="ECO:0000256" key="7">
    <source>
        <dbReference type="ARBA" id="ARBA00023134"/>
    </source>
</evidence>
<feature type="active site" description="Proton donor" evidence="8">
    <location>
        <position position="41"/>
    </location>
</feature>
<keyword evidence="4 8" id="KW-0547">Nucleotide-binding</keyword>
<dbReference type="PANTHER" id="PTHR11846:SF0">
    <property type="entry name" value="ADENYLOSUCCINATE SYNTHETASE"/>
    <property type="match status" value="1"/>
</dbReference>
<feature type="binding site" evidence="8">
    <location>
        <position position="40"/>
    </location>
    <ligand>
        <name>Mg(2+)</name>
        <dbReference type="ChEBI" id="CHEBI:18420"/>
    </ligand>
</feature>
<evidence type="ECO:0000256" key="1">
    <source>
        <dbReference type="ARBA" id="ARBA00011738"/>
    </source>
</evidence>
<feature type="binding site" evidence="8">
    <location>
        <begin position="298"/>
        <end position="304"/>
    </location>
    <ligand>
        <name>substrate</name>
    </ligand>
</feature>